<sequence length="227" mass="24621">MMDFCSMLSPRSPSSSSSPIPCPSASSAAASSFSSSPSGSILSSPPVRSAIDTDFSSSSSSFPGSSRPFTGPIKGPPRLTKRPHPINVSSYTTSTEAYSSTAGINTTATPRATYYSVLGVSPTSTPREIRAAYRRLALQHHPDVSPLHQLDKSTKIFAQINEAYTVLSDPQKKACYDMKLTLQTKSAPASPMYRQRAATPRAYTDDATGRVYPSMNSFYREWRRSRN</sequence>
<dbReference type="InterPro" id="IPR001623">
    <property type="entry name" value="DnaJ_domain"/>
</dbReference>
<proteinExistence type="predicted"/>
<dbReference type="SMART" id="SM00271">
    <property type="entry name" value="DnaJ"/>
    <property type="match status" value="1"/>
</dbReference>
<dbReference type="OrthoDB" id="445556at2759"/>
<dbReference type="AlphaFoldDB" id="A0A8T2SG06"/>
<evidence type="ECO:0000313" key="3">
    <source>
        <dbReference type="EMBL" id="KAH7332086.1"/>
    </source>
</evidence>
<feature type="region of interest" description="Disordered" evidence="1">
    <location>
        <begin position="1"/>
        <end position="86"/>
    </location>
</feature>
<dbReference type="InterPro" id="IPR036869">
    <property type="entry name" value="J_dom_sf"/>
</dbReference>
<accession>A0A8T2SG06</accession>
<dbReference type="EMBL" id="CM035425">
    <property type="protein sequence ID" value="KAH7332086.1"/>
    <property type="molecule type" value="Genomic_DNA"/>
</dbReference>
<evidence type="ECO:0000256" key="1">
    <source>
        <dbReference type="SAM" id="MobiDB-lite"/>
    </source>
</evidence>
<gene>
    <name evidence="3" type="ORF">KP509_20G067600</name>
</gene>
<dbReference type="PROSITE" id="PS50076">
    <property type="entry name" value="DNAJ_2"/>
    <property type="match status" value="1"/>
</dbReference>
<dbReference type="InterPro" id="IPR053232">
    <property type="entry name" value="DnaJ_C/III_chloroplastic"/>
</dbReference>
<dbReference type="GO" id="GO:0009507">
    <property type="term" value="C:chloroplast"/>
    <property type="evidence" value="ECO:0007669"/>
    <property type="project" value="TreeGrafter"/>
</dbReference>
<dbReference type="Proteomes" id="UP000825935">
    <property type="component" value="Chromosome 20"/>
</dbReference>
<feature type="domain" description="J" evidence="2">
    <location>
        <begin position="113"/>
        <end position="180"/>
    </location>
</feature>
<keyword evidence="4" id="KW-1185">Reference proteome</keyword>
<dbReference type="PANTHER" id="PTHR45090:SF6">
    <property type="entry name" value="J DOMAIN-CONTAINING PROTEIN"/>
    <property type="match status" value="1"/>
</dbReference>
<organism evidence="3 4">
    <name type="scientific">Ceratopteris richardii</name>
    <name type="common">Triangle waterfern</name>
    <dbReference type="NCBI Taxonomy" id="49495"/>
    <lineage>
        <taxon>Eukaryota</taxon>
        <taxon>Viridiplantae</taxon>
        <taxon>Streptophyta</taxon>
        <taxon>Embryophyta</taxon>
        <taxon>Tracheophyta</taxon>
        <taxon>Polypodiopsida</taxon>
        <taxon>Polypodiidae</taxon>
        <taxon>Polypodiales</taxon>
        <taxon>Pteridineae</taxon>
        <taxon>Pteridaceae</taxon>
        <taxon>Parkerioideae</taxon>
        <taxon>Ceratopteris</taxon>
    </lineage>
</organism>
<evidence type="ECO:0000313" key="4">
    <source>
        <dbReference type="Proteomes" id="UP000825935"/>
    </source>
</evidence>
<feature type="compositionally biased region" description="Low complexity" evidence="1">
    <location>
        <begin position="55"/>
        <end position="72"/>
    </location>
</feature>
<dbReference type="CDD" id="cd06257">
    <property type="entry name" value="DnaJ"/>
    <property type="match status" value="1"/>
</dbReference>
<dbReference type="SUPFAM" id="SSF46565">
    <property type="entry name" value="Chaperone J-domain"/>
    <property type="match status" value="1"/>
</dbReference>
<feature type="compositionally biased region" description="Low complexity" evidence="1">
    <location>
        <begin position="9"/>
        <end position="46"/>
    </location>
</feature>
<dbReference type="Pfam" id="PF00226">
    <property type="entry name" value="DnaJ"/>
    <property type="match status" value="1"/>
</dbReference>
<dbReference type="PANTHER" id="PTHR45090">
    <property type="entry name" value="CHAPERONE PROTEIN DNAJ 20 CHLOROPLASTIC"/>
    <property type="match status" value="1"/>
</dbReference>
<dbReference type="Gene3D" id="1.10.287.110">
    <property type="entry name" value="DnaJ domain"/>
    <property type="match status" value="1"/>
</dbReference>
<dbReference type="PRINTS" id="PR00625">
    <property type="entry name" value="JDOMAIN"/>
</dbReference>
<name>A0A8T2SG06_CERRI</name>
<dbReference type="OMA" id="IDGTHYE"/>
<evidence type="ECO:0000259" key="2">
    <source>
        <dbReference type="PROSITE" id="PS50076"/>
    </source>
</evidence>
<protein>
    <recommendedName>
        <fullName evidence="2">J domain-containing protein</fullName>
    </recommendedName>
</protein>
<reference evidence="3" key="1">
    <citation type="submission" date="2021-08" db="EMBL/GenBank/DDBJ databases">
        <title>WGS assembly of Ceratopteris richardii.</title>
        <authorList>
            <person name="Marchant D.B."/>
            <person name="Chen G."/>
            <person name="Jenkins J."/>
            <person name="Shu S."/>
            <person name="Leebens-Mack J."/>
            <person name="Grimwood J."/>
            <person name="Schmutz J."/>
            <person name="Soltis P."/>
            <person name="Soltis D."/>
            <person name="Chen Z.-H."/>
        </authorList>
    </citation>
    <scope>NUCLEOTIDE SEQUENCE</scope>
    <source>
        <strain evidence="3">Whitten #5841</strain>
        <tissue evidence="3">Leaf</tissue>
    </source>
</reference>
<comment type="caution">
    <text evidence="3">The sequence shown here is derived from an EMBL/GenBank/DDBJ whole genome shotgun (WGS) entry which is preliminary data.</text>
</comment>